<accession>A0A2D2DVS2</accession>
<evidence type="ECO:0000259" key="1">
    <source>
        <dbReference type="Pfam" id="PF09557"/>
    </source>
</evidence>
<gene>
    <name evidence="2" type="ORF">CR152_23070</name>
</gene>
<protein>
    <recommendedName>
        <fullName evidence="1">DUF2382 domain-containing protein</fullName>
    </recommendedName>
</protein>
<organism evidence="2 3">
    <name type="scientific">Massilia violaceinigra</name>
    <dbReference type="NCBI Taxonomy" id="2045208"/>
    <lineage>
        <taxon>Bacteria</taxon>
        <taxon>Pseudomonadati</taxon>
        <taxon>Pseudomonadota</taxon>
        <taxon>Betaproteobacteria</taxon>
        <taxon>Burkholderiales</taxon>
        <taxon>Oxalobacteraceae</taxon>
        <taxon>Telluria group</taxon>
        <taxon>Massilia</taxon>
    </lineage>
</organism>
<dbReference type="AlphaFoldDB" id="A0A2D2DVS2"/>
<evidence type="ECO:0000313" key="3">
    <source>
        <dbReference type="Proteomes" id="UP000229897"/>
    </source>
</evidence>
<proteinExistence type="predicted"/>
<dbReference type="OrthoDB" id="8757728at2"/>
<dbReference type="Proteomes" id="UP000229897">
    <property type="component" value="Chromosome"/>
</dbReference>
<sequence>MHREELQVGTRVVDTGRGVRIHKTVSEHPHHIDETLLYDELDVRHVIVDKIVPLSQAPSARQEGDTLIVPVVEEVLVTERRLRIKEEVHITRIQRSRTQSGTVMLRAEDVVVERFDEGPHKEANSTIRR</sequence>
<name>A0A2D2DVS2_9BURK</name>
<reference evidence="2" key="1">
    <citation type="submission" date="2017-10" db="EMBL/GenBank/DDBJ databases">
        <title>Massilia psychrophilum sp. nov., a novel purple-pigmented bacterium isolated from Tianshan glacier, Xinjiang Municipality, China.</title>
        <authorList>
            <person name="Wang H."/>
        </authorList>
    </citation>
    <scope>NUCLEOTIDE SEQUENCE [LARGE SCALE GENOMIC DNA]</scope>
    <source>
        <strain evidence="2">B2</strain>
    </source>
</reference>
<feature type="domain" description="DUF2382" evidence="1">
    <location>
        <begin position="2"/>
        <end position="112"/>
    </location>
</feature>
<keyword evidence="3" id="KW-1185">Reference proteome</keyword>
<dbReference type="InterPro" id="IPR019060">
    <property type="entry name" value="DUF2382"/>
</dbReference>
<dbReference type="KEGG" id="mass:CR152_23070"/>
<dbReference type="EMBL" id="CP024608">
    <property type="protein sequence ID" value="ATQ79067.1"/>
    <property type="molecule type" value="Genomic_DNA"/>
</dbReference>
<dbReference type="Pfam" id="PF09557">
    <property type="entry name" value="DUF2382"/>
    <property type="match status" value="1"/>
</dbReference>
<evidence type="ECO:0000313" key="2">
    <source>
        <dbReference type="EMBL" id="ATQ79067.1"/>
    </source>
</evidence>